<dbReference type="GO" id="GO:0003824">
    <property type="term" value="F:catalytic activity"/>
    <property type="evidence" value="ECO:0007669"/>
    <property type="project" value="InterPro"/>
</dbReference>
<dbReference type="PROSITE" id="PS50878">
    <property type="entry name" value="RT_POL"/>
    <property type="match status" value="1"/>
</dbReference>
<dbReference type="Pfam" id="PF00078">
    <property type="entry name" value="RVT_1"/>
    <property type="match status" value="1"/>
</dbReference>
<accession>A0A2J7PD27</accession>
<gene>
    <name evidence="2" type="ORF">B7P43_G12219</name>
</gene>
<dbReference type="InterPro" id="IPR005135">
    <property type="entry name" value="Endo/exonuclease/phosphatase"/>
</dbReference>
<protein>
    <recommendedName>
        <fullName evidence="1">Reverse transcriptase domain-containing protein</fullName>
    </recommendedName>
</protein>
<dbReference type="Pfam" id="PF03372">
    <property type="entry name" value="Exo_endo_phos"/>
    <property type="match status" value="1"/>
</dbReference>
<comment type="caution">
    <text evidence="2">The sequence shown here is derived from an EMBL/GenBank/DDBJ whole genome shotgun (WGS) entry which is preliminary data.</text>
</comment>
<organism evidence="2 3">
    <name type="scientific">Cryptotermes secundus</name>
    <dbReference type="NCBI Taxonomy" id="105785"/>
    <lineage>
        <taxon>Eukaryota</taxon>
        <taxon>Metazoa</taxon>
        <taxon>Ecdysozoa</taxon>
        <taxon>Arthropoda</taxon>
        <taxon>Hexapoda</taxon>
        <taxon>Insecta</taxon>
        <taxon>Pterygota</taxon>
        <taxon>Neoptera</taxon>
        <taxon>Polyneoptera</taxon>
        <taxon>Dictyoptera</taxon>
        <taxon>Blattodea</taxon>
        <taxon>Blattoidea</taxon>
        <taxon>Termitoidae</taxon>
        <taxon>Kalotermitidae</taxon>
        <taxon>Cryptotermitinae</taxon>
        <taxon>Cryptotermes</taxon>
    </lineage>
</organism>
<proteinExistence type="predicted"/>
<dbReference type="InterPro" id="IPR000477">
    <property type="entry name" value="RT_dom"/>
</dbReference>
<dbReference type="GO" id="GO:0071897">
    <property type="term" value="P:DNA biosynthetic process"/>
    <property type="evidence" value="ECO:0007669"/>
    <property type="project" value="UniProtKB-ARBA"/>
</dbReference>
<sequence>MVDHPFKSTFHPPKESSNLTQDLSILHHNVQSLSNKLLELNALLSQWPKKPDILCFSEHWLLSDQILHLNIDQYKLADSFCRINDKHGGSCIFVSKSIKIREVSPLKNFGREKTLEISAIEIVKFKIIVICVYRSPNSDVKMFFNQIDEAINRVLNKGCLLVICGDWNINLLQKNSLQKTLLNLLLSNNLLNTVQSPTRVSSNSCSLIDVMIRNKVFYPTSTNVVEMGYSDHFALVMNIVVENSHVPFSEKTKRRVFSKRNIDLFNLRLTREVWDEVYHQTDVNKAYSLFLDKYRDLFLNMFHIKKVVNVKNIKSRWITKGIKVSRQRLQFLCYLKKKLILPRHSLNYIKKYQKIYKNVLADARKKENDRFIQKSTNRSKALWQIINFESGKAFKINYKTSDVDSMTDLDPLLTPGHFNSFFVEIAGKMVNQLNDQKPKYDQACKVTPFSKSIFFVPITENEVLSVSSKLKGKLSAGYDEIPEKLVKFSIQPICKPLTFIFNLSLCTGIFPDQMKIAKVRPIHKRGRIQELSNYRPISLLPVFSKIFETLIYNRVVNFLNKHNLISDAQNGFRQNKSTHTALQSFIEDVQKALDNKFFALGIFLDLSKAFDVINHKLLLAKLELYGFRGISLSLMRSYLTGRSQFVEIDHVDAKSPNQKSFSSSCKEIKYGVPQGSVLGPLLFLMFINDLPKAVHEAKVVLFADDTNILIIDKNLKSLNDKTIVSMHQLENWFAVNHLIINIEKTKALFFQGRGPRQIDKPELYLNNKKITYTANLKFLGIYITENLSWSSHTHHLVQKLNKTIYLIKSLRDLVSLPILRSVYFAKFESLLRYGIIFWGCGQKDIQTVFKIQKKCLRLIKRVNNRISCREFFGEFKILTLTSLYIFETLCFLRKNRIYNISYSDVHGYNTVYKQNLYVQPCNTSRCKRSVINMGIRLYNNLPSQIRSIQEFKVFKRQLKDYLLCKAFYSLQEYFYKN</sequence>
<evidence type="ECO:0000313" key="2">
    <source>
        <dbReference type="EMBL" id="PNF14235.1"/>
    </source>
</evidence>
<name>A0A2J7PD27_9NEOP</name>
<dbReference type="SUPFAM" id="SSF56672">
    <property type="entry name" value="DNA/RNA polymerases"/>
    <property type="match status" value="1"/>
</dbReference>
<dbReference type="InterPro" id="IPR043502">
    <property type="entry name" value="DNA/RNA_pol_sf"/>
</dbReference>
<dbReference type="Proteomes" id="UP000235965">
    <property type="component" value="Unassembled WGS sequence"/>
</dbReference>
<dbReference type="CDD" id="cd01650">
    <property type="entry name" value="RT_nLTR_like"/>
    <property type="match status" value="1"/>
</dbReference>
<dbReference type="InterPro" id="IPR036691">
    <property type="entry name" value="Endo/exonu/phosph_ase_sf"/>
</dbReference>
<dbReference type="PANTHER" id="PTHR33332">
    <property type="entry name" value="REVERSE TRANSCRIPTASE DOMAIN-CONTAINING PROTEIN"/>
    <property type="match status" value="1"/>
</dbReference>
<dbReference type="Gene3D" id="3.60.10.10">
    <property type="entry name" value="Endonuclease/exonuclease/phosphatase"/>
    <property type="match status" value="1"/>
</dbReference>
<dbReference type="AlphaFoldDB" id="A0A2J7PD27"/>
<dbReference type="OrthoDB" id="6774216at2759"/>
<evidence type="ECO:0000313" key="3">
    <source>
        <dbReference type="Proteomes" id="UP000235965"/>
    </source>
</evidence>
<dbReference type="SUPFAM" id="SSF56219">
    <property type="entry name" value="DNase I-like"/>
    <property type="match status" value="1"/>
</dbReference>
<reference evidence="2 3" key="1">
    <citation type="submission" date="2017-12" db="EMBL/GenBank/DDBJ databases">
        <title>Hemimetabolous genomes reveal molecular basis of termite eusociality.</title>
        <authorList>
            <person name="Harrison M.C."/>
            <person name="Jongepier E."/>
            <person name="Robertson H.M."/>
            <person name="Arning N."/>
            <person name="Bitard-Feildel T."/>
            <person name="Chao H."/>
            <person name="Childers C.P."/>
            <person name="Dinh H."/>
            <person name="Doddapaneni H."/>
            <person name="Dugan S."/>
            <person name="Gowin J."/>
            <person name="Greiner C."/>
            <person name="Han Y."/>
            <person name="Hu H."/>
            <person name="Hughes D.S.T."/>
            <person name="Huylmans A.-K."/>
            <person name="Kemena C."/>
            <person name="Kremer L.P.M."/>
            <person name="Lee S.L."/>
            <person name="Lopez-Ezquerra A."/>
            <person name="Mallet L."/>
            <person name="Monroy-Kuhn J.M."/>
            <person name="Moser A."/>
            <person name="Murali S.C."/>
            <person name="Muzny D.M."/>
            <person name="Otani S."/>
            <person name="Piulachs M.-D."/>
            <person name="Poelchau M."/>
            <person name="Qu J."/>
            <person name="Schaub F."/>
            <person name="Wada-Katsumata A."/>
            <person name="Worley K.C."/>
            <person name="Xie Q."/>
            <person name="Ylla G."/>
            <person name="Poulsen M."/>
            <person name="Gibbs R.A."/>
            <person name="Schal C."/>
            <person name="Richards S."/>
            <person name="Belles X."/>
            <person name="Korb J."/>
            <person name="Bornberg-Bauer E."/>
        </authorList>
    </citation>
    <scope>NUCLEOTIDE SEQUENCE [LARGE SCALE GENOMIC DNA]</scope>
    <source>
        <tissue evidence="2">Whole body</tissue>
    </source>
</reference>
<feature type="domain" description="Reverse transcriptase" evidence="1">
    <location>
        <begin position="503"/>
        <end position="783"/>
    </location>
</feature>
<dbReference type="EMBL" id="NEVH01026394">
    <property type="protein sequence ID" value="PNF14235.1"/>
    <property type="molecule type" value="Genomic_DNA"/>
</dbReference>
<keyword evidence="3" id="KW-1185">Reference proteome</keyword>
<dbReference type="InParanoid" id="A0A2J7PD27"/>
<evidence type="ECO:0000259" key="1">
    <source>
        <dbReference type="PROSITE" id="PS50878"/>
    </source>
</evidence>